<gene>
    <name evidence="4" type="ORF">CR513_38448</name>
</gene>
<dbReference type="OrthoDB" id="1747743at2759"/>
<feature type="compositionally biased region" description="Low complexity" evidence="2">
    <location>
        <begin position="108"/>
        <end position="119"/>
    </location>
</feature>
<dbReference type="PANTHER" id="PTHR35046:SF9">
    <property type="entry name" value="RNA-DIRECTED DNA POLYMERASE"/>
    <property type="match status" value="1"/>
</dbReference>
<evidence type="ECO:0000313" key="4">
    <source>
        <dbReference type="EMBL" id="RDX80941.1"/>
    </source>
</evidence>
<evidence type="ECO:0000256" key="1">
    <source>
        <dbReference type="PROSITE-ProRule" id="PRU00047"/>
    </source>
</evidence>
<keyword evidence="1" id="KW-0479">Metal-binding</keyword>
<keyword evidence="5" id="KW-1185">Reference proteome</keyword>
<dbReference type="EMBL" id="QJKJ01008062">
    <property type="protein sequence ID" value="RDX80941.1"/>
    <property type="molecule type" value="Genomic_DNA"/>
</dbReference>
<dbReference type="GO" id="GO:0008270">
    <property type="term" value="F:zinc ion binding"/>
    <property type="evidence" value="ECO:0007669"/>
    <property type="project" value="UniProtKB-KW"/>
</dbReference>
<dbReference type="PROSITE" id="PS50158">
    <property type="entry name" value="ZF_CCHC"/>
    <property type="match status" value="1"/>
</dbReference>
<dbReference type="SMART" id="SM00343">
    <property type="entry name" value="ZnF_C2HC"/>
    <property type="match status" value="1"/>
</dbReference>
<dbReference type="PANTHER" id="PTHR35046">
    <property type="entry name" value="ZINC KNUCKLE (CCHC-TYPE) FAMILY PROTEIN"/>
    <property type="match status" value="1"/>
</dbReference>
<keyword evidence="1" id="KW-0863">Zinc-finger</keyword>
<protein>
    <recommendedName>
        <fullName evidence="3">CCHC-type domain-containing protein</fullName>
    </recommendedName>
</protein>
<dbReference type="AlphaFoldDB" id="A0A371FRP5"/>
<reference evidence="4" key="1">
    <citation type="submission" date="2018-05" db="EMBL/GenBank/DDBJ databases">
        <title>Draft genome of Mucuna pruriens seed.</title>
        <authorList>
            <person name="Nnadi N.E."/>
            <person name="Vos R."/>
            <person name="Hasami M.H."/>
            <person name="Devisetty U.K."/>
            <person name="Aguiy J.C."/>
        </authorList>
    </citation>
    <scope>NUCLEOTIDE SEQUENCE [LARGE SCALE GENOMIC DNA]</scope>
    <source>
        <strain evidence="4">JCA_2017</strain>
    </source>
</reference>
<evidence type="ECO:0000256" key="2">
    <source>
        <dbReference type="SAM" id="MobiDB-lite"/>
    </source>
</evidence>
<evidence type="ECO:0000259" key="3">
    <source>
        <dbReference type="PROSITE" id="PS50158"/>
    </source>
</evidence>
<sequence>MMLSNCIITPLWTTLCIKQLNLSLNRGGIWSQREPTSTVLAVGKVRRKRENEENFPESTRSSLSESRSIKCFKCLGKGHIASQCLNKRNMVIRENGNVESENSREESSSSSKVESSSESSHAKGDLLMVSWTFTLGKYSDEILCDVVPMEATHILLGRP</sequence>
<accession>A0A371FRP5</accession>
<comment type="caution">
    <text evidence="4">The sequence shown here is derived from an EMBL/GenBank/DDBJ whole genome shotgun (WGS) entry which is preliminary data.</text>
</comment>
<feature type="non-terminal residue" evidence="4">
    <location>
        <position position="1"/>
    </location>
</feature>
<proteinExistence type="predicted"/>
<organism evidence="4 5">
    <name type="scientific">Mucuna pruriens</name>
    <name type="common">Velvet bean</name>
    <name type="synonym">Dolichos pruriens</name>
    <dbReference type="NCBI Taxonomy" id="157652"/>
    <lineage>
        <taxon>Eukaryota</taxon>
        <taxon>Viridiplantae</taxon>
        <taxon>Streptophyta</taxon>
        <taxon>Embryophyta</taxon>
        <taxon>Tracheophyta</taxon>
        <taxon>Spermatophyta</taxon>
        <taxon>Magnoliopsida</taxon>
        <taxon>eudicotyledons</taxon>
        <taxon>Gunneridae</taxon>
        <taxon>Pentapetalae</taxon>
        <taxon>rosids</taxon>
        <taxon>fabids</taxon>
        <taxon>Fabales</taxon>
        <taxon>Fabaceae</taxon>
        <taxon>Papilionoideae</taxon>
        <taxon>50 kb inversion clade</taxon>
        <taxon>NPAAA clade</taxon>
        <taxon>indigoferoid/millettioid clade</taxon>
        <taxon>Phaseoleae</taxon>
        <taxon>Mucuna</taxon>
    </lineage>
</organism>
<dbReference type="InterPro" id="IPR036875">
    <property type="entry name" value="Znf_CCHC_sf"/>
</dbReference>
<dbReference type="SUPFAM" id="SSF57756">
    <property type="entry name" value="Retrovirus zinc finger-like domains"/>
    <property type="match status" value="1"/>
</dbReference>
<name>A0A371FRP5_MUCPR</name>
<dbReference type="Gene3D" id="4.10.60.10">
    <property type="entry name" value="Zinc finger, CCHC-type"/>
    <property type="match status" value="1"/>
</dbReference>
<evidence type="ECO:0000313" key="5">
    <source>
        <dbReference type="Proteomes" id="UP000257109"/>
    </source>
</evidence>
<dbReference type="GO" id="GO:0003676">
    <property type="term" value="F:nucleic acid binding"/>
    <property type="evidence" value="ECO:0007669"/>
    <property type="project" value="InterPro"/>
</dbReference>
<keyword evidence="1" id="KW-0862">Zinc</keyword>
<feature type="domain" description="CCHC-type" evidence="3">
    <location>
        <begin position="70"/>
        <end position="84"/>
    </location>
</feature>
<feature type="region of interest" description="Disordered" evidence="2">
    <location>
        <begin position="95"/>
        <end position="119"/>
    </location>
</feature>
<dbReference type="Proteomes" id="UP000257109">
    <property type="component" value="Unassembled WGS sequence"/>
</dbReference>
<dbReference type="InterPro" id="IPR001878">
    <property type="entry name" value="Znf_CCHC"/>
</dbReference>